<dbReference type="InterPro" id="IPR039421">
    <property type="entry name" value="Type_1_exporter"/>
</dbReference>
<dbReference type="GO" id="GO:0005524">
    <property type="term" value="F:ATP binding"/>
    <property type="evidence" value="ECO:0007669"/>
    <property type="project" value="UniProtKB-KW"/>
</dbReference>
<comment type="caution">
    <text evidence="10">The sequence shown here is derived from an EMBL/GenBank/DDBJ whole genome shotgun (WGS) entry which is preliminary data.</text>
</comment>
<evidence type="ECO:0000256" key="3">
    <source>
        <dbReference type="ARBA" id="ARBA00022741"/>
    </source>
</evidence>
<feature type="transmembrane region" description="Helical" evidence="7">
    <location>
        <begin position="27"/>
        <end position="51"/>
    </location>
</feature>
<evidence type="ECO:0000256" key="6">
    <source>
        <dbReference type="ARBA" id="ARBA00023136"/>
    </source>
</evidence>
<feature type="transmembrane region" description="Helical" evidence="7">
    <location>
        <begin position="63"/>
        <end position="88"/>
    </location>
</feature>
<dbReference type="RefSeq" id="WP_345233653.1">
    <property type="nucleotide sequence ID" value="NZ_BAABGZ010000010.1"/>
</dbReference>
<keyword evidence="3" id="KW-0547">Nucleotide-binding</keyword>
<proteinExistence type="predicted"/>
<dbReference type="PROSITE" id="PS50893">
    <property type="entry name" value="ABC_TRANSPORTER_2"/>
    <property type="match status" value="1"/>
</dbReference>
<evidence type="ECO:0000256" key="5">
    <source>
        <dbReference type="ARBA" id="ARBA00022989"/>
    </source>
</evidence>
<dbReference type="Gene3D" id="3.40.50.300">
    <property type="entry name" value="P-loop containing nucleotide triphosphate hydrolases"/>
    <property type="match status" value="1"/>
</dbReference>
<feature type="domain" description="ABC transporter" evidence="8">
    <location>
        <begin position="344"/>
        <end position="575"/>
    </location>
</feature>
<organism evidence="10 11">
    <name type="scientific">Hymenobacter saemangeumensis</name>
    <dbReference type="NCBI Taxonomy" id="1084522"/>
    <lineage>
        <taxon>Bacteria</taxon>
        <taxon>Pseudomonadati</taxon>
        <taxon>Bacteroidota</taxon>
        <taxon>Cytophagia</taxon>
        <taxon>Cytophagales</taxon>
        <taxon>Hymenobacteraceae</taxon>
        <taxon>Hymenobacter</taxon>
    </lineage>
</organism>
<dbReference type="SUPFAM" id="SSF52540">
    <property type="entry name" value="P-loop containing nucleoside triphosphate hydrolases"/>
    <property type="match status" value="1"/>
</dbReference>
<comment type="subcellular location">
    <subcellularLocation>
        <location evidence="1">Cell membrane</location>
        <topology evidence="1">Multi-pass membrane protein</topology>
    </subcellularLocation>
</comment>
<dbReference type="Pfam" id="PF00005">
    <property type="entry name" value="ABC_tran"/>
    <property type="match status" value="1"/>
</dbReference>
<dbReference type="InterPro" id="IPR036640">
    <property type="entry name" value="ABC1_TM_sf"/>
</dbReference>
<dbReference type="SMART" id="SM00382">
    <property type="entry name" value="AAA"/>
    <property type="match status" value="1"/>
</dbReference>
<dbReference type="InterPro" id="IPR003439">
    <property type="entry name" value="ABC_transporter-like_ATP-bd"/>
</dbReference>
<evidence type="ECO:0000256" key="1">
    <source>
        <dbReference type="ARBA" id="ARBA00004651"/>
    </source>
</evidence>
<evidence type="ECO:0000256" key="4">
    <source>
        <dbReference type="ARBA" id="ARBA00022840"/>
    </source>
</evidence>
<evidence type="ECO:0000313" key="11">
    <source>
        <dbReference type="Proteomes" id="UP001501153"/>
    </source>
</evidence>
<evidence type="ECO:0000256" key="7">
    <source>
        <dbReference type="SAM" id="Phobius"/>
    </source>
</evidence>
<dbReference type="InterPro" id="IPR011527">
    <property type="entry name" value="ABC1_TM_dom"/>
</dbReference>
<gene>
    <name evidence="10" type="ORF">GCM10023185_05830</name>
</gene>
<dbReference type="PANTHER" id="PTHR43394:SF4">
    <property type="entry name" value="TOXIN SECRETION ABC TRANSPORTER ATP-BINDING PROTEIN"/>
    <property type="match status" value="1"/>
</dbReference>
<dbReference type="Gene3D" id="1.20.1560.10">
    <property type="entry name" value="ABC transporter type 1, transmembrane domain"/>
    <property type="match status" value="1"/>
</dbReference>
<evidence type="ECO:0000259" key="9">
    <source>
        <dbReference type="PROSITE" id="PS50929"/>
    </source>
</evidence>
<keyword evidence="4 10" id="KW-0067">ATP-binding</keyword>
<dbReference type="PANTHER" id="PTHR43394">
    <property type="entry name" value="ATP-DEPENDENT PERMEASE MDL1, MITOCHONDRIAL"/>
    <property type="match status" value="1"/>
</dbReference>
<dbReference type="InterPro" id="IPR027417">
    <property type="entry name" value="P-loop_NTPase"/>
</dbReference>
<keyword evidence="6 7" id="KW-0472">Membrane</keyword>
<feature type="domain" description="ABC transmembrane type-1" evidence="9">
    <location>
        <begin position="31"/>
        <end position="296"/>
    </location>
</feature>
<dbReference type="PROSITE" id="PS50929">
    <property type="entry name" value="ABC_TM1F"/>
    <property type="match status" value="1"/>
</dbReference>
<dbReference type="SUPFAM" id="SSF90123">
    <property type="entry name" value="ABC transporter transmembrane region"/>
    <property type="match status" value="1"/>
</dbReference>
<dbReference type="Proteomes" id="UP001501153">
    <property type="component" value="Unassembled WGS sequence"/>
</dbReference>
<accession>A0ABP8I1D1</accession>
<dbReference type="Pfam" id="PF00664">
    <property type="entry name" value="ABC_membrane"/>
    <property type="match status" value="1"/>
</dbReference>
<sequence length="576" mass="63133">MADPHTSTLTPPQRLWRLLGAERRDISFLYVYSALAGLISLSLPLGVQSVIGFVSSGDVSTSLIVLIAFIVLGTMLVGALQVMQVYLVEYIQQRLFARVALDFAVRLPRVRTESLDGQYLPELMNRLLDTPTLQKGLSTLLIEFSAAALQILFGLLLLAFYHPIFIAFGLLMVGLLVLMIRLTGPRGLSTSLTESKYKYRVVAWLEDVARTVHTFRHPPLQELALNNTDNLVVGYLKSRQSHFQVLVGQFWGFVAFRTLITAALLTIGCWLLIAKQINIGQFVASEIVIILIISAVEKVLLKLDVVYDALTSIDKIGHVLDLPVVPPRTGSALPLPSNSAGLAVEVRHLGYQYPGSSKQHLKDVTLSLTPGEHLGLAGNDGSGKTTLLRVLAGLLIDYTGVVAYDGLALPDISGEALGRFVGDNLSHQNIFEGTIQQNLTLDQAKLTADEVAWALELVGLRDEVYSRPLGLSTPLGIGTPMADSLRQKLLLARALVRRPRLLLLDHFLPGVEPAERHRILCRLLAPELPWTVLLTSNDVRLLALCPRVALLSKGRIVADGSYEEVSQRPEARNLLS</sequence>
<feature type="transmembrane region" description="Helical" evidence="7">
    <location>
        <begin position="164"/>
        <end position="182"/>
    </location>
</feature>
<keyword evidence="5 7" id="KW-1133">Transmembrane helix</keyword>
<dbReference type="InterPro" id="IPR003593">
    <property type="entry name" value="AAA+_ATPase"/>
</dbReference>
<evidence type="ECO:0000256" key="2">
    <source>
        <dbReference type="ARBA" id="ARBA00022692"/>
    </source>
</evidence>
<dbReference type="EMBL" id="BAABGZ010000010">
    <property type="protein sequence ID" value="GAA4349249.1"/>
    <property type="molecule type" value="Genomic_DNA"/>
</dbReference>
<evidence type="ECO:0000313" key="10">
    <source>
        <dbReference type="EMBL" id="GAA4349249.1"/>
    </source>
</evidence>
<feature type="transmembrane region" description="Helical" evidence="7">
    <location>
        <begin position="279"/>
        <end position="296"/>
    </location>
</feature>
<keyword evidence="2 7" id="KW-0812">Transmembrane</keyword>
<reference evidence="11" key="1">
    <citation type="journal article" date="2019" name="Int. J. Syst. Evol. Microbiol.">
        <title>The Global Catalogue of Microorganisms (GCM) 10K type strain sequencing project: providing services to taxonomists for standard genome sequencing and annotation.</title>
        <authorList>
            <consortium name="The Broad Institute Genomics Platform"/>
            <consortium name="The Broad Institute Genome Sequencing Center for Infectious Disease"/>
            <person name="Wu L."/>
            <person name="Ma J."/>
        </authorList>
    </citation>
    <scope>NUCLEOTIDE SEQUENCE [LARGE SCALE GENOMIC DNA]</scope>
    <source>
        <strain evidence="11">JCM 17923</strain>
    </source>
</reference>
<name>A0ABP8I1D1_9BACT</name>
<feature type="transmembrane region" description="Helical" evidence="7">
    <location>
        <begin position="245"/>
        <end position="273"/>
    </location>
</feature>
<protein>
    <submittedName>
        <fullName evidence="10">ATP-binding cassette domain-containing protein</fullName>
    </submittedName>
</protein>
<keyword evidence="11" id="KW-1185">Reference proteome</keyword>
<evidence type="ECO:0000259" key="8">
    <source>
        <dbReference type="PROSITE" id="PS50893"/>
    </source>
</evidence>